<dbReference type="InterPro" id="IPR031339">
    <property type="entry name" value="DUF4942"/>
</dbReference>
<evidence type="ECO:0000259" key="1">
    <source>
        <dbReference type="Pfam" id="PF13708"/>
    </source>
</evidence>
<gene>
    <name evidence="2" type="ORF">QLH52_12235</name>
</gene>
<dbReference type="Pfam" id="PF13708">
    <property type="entry name" value="DUF4942"/>
    <property type="match status" value="1"/>
</dbReference>
<comment type="caution">
    <text evidence="2">The sequence shown here is derived from an EMBL/GenBank/DDBJ whole genome shotgun (WGS) entry which is preliminary data.</text>
</comment>
<evidence type="ECO:0000313" key="3">
    <source>
        <dbReference type="Proteomes" id="UP001284537"/>
    </source>
</evidence>
<dbReference type="RefSeq" id="WP_319961741.1">
    <property type="nucleotide sequence ID" value="NZ_JAXARY010000010.1"/>
</dbReference>
<feature type="domain" description="DUF4942" evidence="1">
    <location>
        <begin position="283"/>
        <end position="483"/>
    </location>
</feature>
<accession>A0ABU4UH58</accession>
<protein>
    <submittedName>
        <fullName evidence="2">DUF4942 domain-containing protein</fullName>
    </submittedName>
</protein>
<organism evidence="2 3">
    <name type="scientific">Methylomonas defluvii</name>
    <dbReference type="NCBI Taxonomy" id="3045149"/>
    <lineage>
        <taxon>Bacteria</taxon>
        <taxon>Pseudomonadati</taxon>
        <taxon>Pseudomonadota</taxon>
        <taxon>Gammaproteobacteria</taxon>
        <taxon>Methylococcales</taxon>
        <taxon>Methylococcaceae</taxon>
        <taxon>Methylomonas</taxon>
    </lineage>
</organism>
<dbReference type="InterPro" id="IPR029063">
    <property type="entry name" value="SAM-dependent_MTases_sf"/>
</dbReference>
<proteinExistence type="predicted"/>
<keyword evidence="3" id="KW-1185">Reference proteome</keyword>
<name>A0ABU4UH58_9GAMM</name>
<dbReference type="EMBL" id="JAXARY010000010">
    <property type="protein sequence ID" value="MDX8128054.1"/>
    <property type="molecule type" value="Genomic_DNA"/>
</dbReference>
<dbReference type="Gene3D" id="3.40.50.150">
    <property type="entry name" value="Vaccinia Virus protein VP39"/>
    <property type="match status" value="1"/>
</dbReference>
<dbReference type="SUPFAM" id="SSF53335">
    <property type="entry name" value="S-adenosyl-L-methionine-dependent methyltransferases"/>
    <property type="match status" value="1"/>
</dbReference>
<sequence length="591" mass="66496">MTDPYQYYPTPAALSHKAWAMFKNTRFVRVLEPSAGEGHLLRPGPCQHGKRLAIDCIEIDIRKHGTLRDAGFNVVGMDFLQFQSGSVYSHIIMNPPFADGVHHVLKAWEILFDGEIVAILNAETLKNPFSKERQFLVSLIEQHGEVEFLSEMFTAEDAERKTPVEVALVWLQKTSSFEQDILGSILEDLRQDRLSAEDLAGDFQAPHELALPNAFIDNAVLMFNAAVEASRQAVVSEARACRYRAMLGKTLGELNGGGIGSNGGSGDESSSDAVKLALFKRYHDLKNRAWSSILRSTQVTSRLSSAAQKRLEADFETVKSLEFTVPNIYGFLQGIIDQQGDIQLAMICDVFDAITRYYSDNAVYFMGWKSNDKHRTLGMRIKTTRFILPGHRSSAYQNGLNWESQRLLADFDKVFALLDGKVEAAVSLEAVFHHHFHRLRNGERVSGSYFDVRYYPGIGTIHFFPNSKTLIDRMNRLVGRQRRWLPPADVQAGKGFWQQFDQAEKFDKAFHAEVNKQCKRDGRQYRFNPFWAIKHGGESEREQGNTLLTGAMHAVLAQHGIDPDALLDGHQTDCLPFAGNTADAKRLALTH</sequence>
<dbReference type="Proteomes" id="UP001284537">
    <property type="component" value="Unassembled WGS sequence"/>
</dbReference>
<reference evidence="2 3" key="1">
    <citation type="submission" date="2023-11" db="EMBL/GenBank/DDBJ databases">
        <authorList>
            <person name="Ouyang M.-Y."/>
        </authorList>
    </citation>
    <scope>NUCLEOTIDE SEQUENCE [LARGE SCALE GENOMIC DNA]</scope>
    <source>
        <strain evidence="2 3">OY6</strain>
    </source>
</reference>
<evidence type="ECO:0000313" key="2">
    <source>
        <dbReference type="EMBL" id="MDX8128054.1"/>
    </source>
</evidence>